<reference evidence="1 2" key="1">
    <citation type="submission" date="2018-02" db="EMBL/GenBank/DDBJ databases">
        <title>Genomic Encyclopedia of Archaeal and Bacterial Type Strains, Phase II (KMG-II): from individual species to whole genera.</title>
        <authorList>
            <person name="Goeker M."/>
        </authorList>
    </citation>
    <scope>NUCLEOTIDE SEQUENCE [LARGE SCALE GENOMIC DNA]</scope>
    <source>
        <strain evidence="1 2">DSM 29526</strain>
    </source>
</reference>
<accession>A0A2S6I2N0</accession>
<dbReference type="PANTHER" id="PTHR10443">
    <property type="entry name" value="MICROSOMAL DIPEPTIDASE"/>
    <property type="match status" value="1"/>
</dbReference>
<dbReference type="CDD" id="cd01301">
    <property type="entry name" value="rDP_like"/>
    <property type="match status" value="1"/>
</dbReference>
<dbReference type="GO" id="GO:0070573">
    <property type="term" value="F:metallodipeptidase activity"/>
    <property type="evidence" value="ECO:0007669"/>
    <property type="project" value="InterPro"/>
</dbReference>
<dbReference type="Gene3D" id="3.20.20.140">
    <property type="entry name" value="Metal-dependent hydrolases"/>
    <property type="match status" value="1"/>
</dbReference>
<dbReference type="Pfam" id="PF01244">
    <property type="entry name" value="Peptidase_M19"/>
    <property type="match status" value="1"/>
</dbReference>
<name>A0A2S6I2N0_9BACT</name>
<dbReference type="SUPFAM" id="SSF51556">
    <property type="entry name" value="Metallo-dependent hydrolases"/>
    <property type="match status" value="1"/>
</dbReference>
<comment type="caution">
    <text evidence="1">The sequence shown here is derived from an EMBL/GenBank/DDBJ whole genome shotgun (WGS) entry which is preliminary data.</text>
</comment>
<dbReference type="PROSITE" id="PS51257">
    <property type="entry name" value="PROKAR_LIPOPROTEIN"/>
    <property type="match status" value="1"/>
</dbReference>
<dbReference type="InterPro" id="IPR008257">
    <property type="entry name" value="Pept_M19"/>
</dbReference>
<sequence>MLRLLLPALLFTVLQSCGDSGATAPEGKSDVELRAHADSLARQTIIIDGHVDLPYRLKVNNFRLEREMLGIPVETNEGDFDYVRAVEGGLDAPFMSIYIPARLQEEVGGSPALADSLIDMVKGIVEAHPDKFALATSPDDVEKNFANGIMSLPLGMENGSPIEDKLERVEEYYDKGIRYITLTHSKDNLISDSSYDTTAINGGLSPFGEAVVREMNRVGIMVDVSHISDSAFWDVMEITEVPVIASHSSVRHFTPDFERNMNDEMIKRLGENGGVIQINFGSTFLDGALRSRQDSLREEFMARLNQRGYANGSEEADALADSFQIENPTLYSDVEMVADHIDRVVQIAGIDHVGLGSDFDGVGDSLPTGLKDVADYPNLIYALLKRGYSDEDIKKVLSGNVLRVWRAVEAASSARG</sequence>
<dbReference type="PROSITE" id="PS51365">
    <property type="entry name" value="RENAL_DIPEPTIDASE_2"/>
    <property type="match status" value="1"/>
</dbReference>
<dbReference type="PANTHER" id="PTHR10443:SF12">
    <property type="entry name" value="DIPEPTIDASE"/>
    <property type="match status" value="1"/>
</dbReference>
<dbReference type="InterPro" id="IPR032466">
    <property type="entry name" value="Metal_Hydrolase"/>
</dbReference>
<dbReference type="EMBL" id="PTJC01000006">
    <property type="protein sequence ID" value="PPK85444.1"/>
    <property type="molecule type" value="Genomic_DNA"/>
</dbReference>
<keyword evidence="2" id="KW-1185">Reference proteome</keyword>
<organism evidence="1 2">
    <name type="scientific">Neolewinella xylanilytica</name>
    <dbReference type="NCBI Taxonomy" id="1514080"/>
    <lineage>
        <taxon>Bacteria</taxon>
        <taxon>Pseudomonadati</taxon>
        <taxon>Bacteroidota</taxon>
        <taxon>Saprospiria</taxon>
        <taxon>Saprospirales</taxon>
        <taxon>Lewinellaceae</taxon>
        <taxon>Neolewinella</taxon>
    </lineage>
</organism>
<evidence type="ECO:0000313" key="2">
    <source>
        <dbReference type="Proteomes" id="UP000237662"/>
    </source>
</evidence>
<proteinExistence type="predicted"/>
<protein>
    <submittedName>
        <fullName evidence="1">Membrane dipeptidase</fullName>
    </submittedName>
</protein>
<dbReference type="AlphaFoldDB" id="A0A2S6I2N0"/>
<gene>
    <name evidence="1" type="ORF">CLV84_2341</name>
</gene>
<dbReference type="Proteomes" id="UP000237662">
    <property type="component" value="Unassembled WGS sequence"/>
</dbReference>
<dbReference type="RefSeq" id="WP_104419945.1">
    <property type="nucleotide sequence ID" value="NZ_PTJC01000006.1"/>
</dbReference>
<dbReference type="GO" id="GO:0006508">
    <property type="term" value="P:proteolysis"/>
    <property type="evidence" value="ECO:0007669"/>
    <property type="project" value="InterPro"/>
</dbReference>
<evidence type="ECO:0000313" key="1">
    <source>
        <dbReference type="EMBL" id="PPK85444.1"/>
    </source>
</evidence>
<dbReference type="OrthoDB" id="9804920at2"/>